<evidence type="ECO:0000256" key="2">
    <source>
        <dbReference type="SAM" id="MobiDB-lite"/>
    </source>
</evidence>
<keyword evidence="4" id="KW-1185">Reference proteome</keyword>
<comment type="caution">
    <text evidence="3">The sequence shown here is derived from an EMBL/GenBank/DDBJ whole genome shotgun (WGS) entry which is preliminary data.</text>
</comment>
<keyword evidence="1" id="KW-0853">WD repeat</keyword>
<feature type="non-terminal residue" evidence="3">
    <location>
        <position position="1"/>
    </location>
</feature>
<name>A0AAW0I1I6_MYOGA</name>
<gene>
    <name evidence="3" type="ORF">U0070_013959</name>
</gene>
<protein>
    <submittedName>
        <fullName evidence="3">Uncharacterized protein</fullName>
    </submittedName>
</protein>
<accession>A0AAW0I1I6</accession>
<evidence type="ECO:0000313" key="4">
    <source>
        <dbReference type="Proteomes" id="UP001488838"/>
    </source>
</evidence>
<dbReference type="InterPro" id="IPR051944">
    <property type="entry name" value="BEACH_domain_protein"/>
</dbReference>
<dbReference type="AlphaFoldDB" id="A0AAW0I1I6"/>
<evidence type="ECO:0000313" key="3">
    <source>
        <dbReference type="EMBL" id="KAK7808277.1"/>
    </source>
</evidence>
<dbReference type="PANTHER" id="PTHR46108">
    <property type="entry name" value="BLUE CHEESE"/>
    <property type="match status" value="1"/>
</dbReference>
<evidence type="ECO:0000256" key="1">
    <source>
        <dbReference type="ARBA" id="ARBA00022574"/>
    </source>
</evidence>
<dbReference type="Proteomes" id="UP001488838">
    <property type="component" value="Unassembled WGS sequence"/>
</dbReference>
<feature type="compositionally biased region" description="Low complexity" evidence="2">
    <location>
        <begin position="157"/>
        <end position="175"/>
    </location>
</feature>
<dbReference type="GO" id="GO:0019882">
    <property type="term" value="P:antigen processing and presentation"/>
    <property type="evidence" value="ECO:0007669"/>
    <property type="project" value="TreeGrafter"/>
</dbReference>
<dbReference type="PANTHER" id="PTHR46108:SF3">
    <property type="entry name" value="WD REPEAT- AND FYVE DOMAIN-CONTAINING PROTEIN 4"/>
    <property type="match status" value="1"/>
</dbReference>
<sequence>NLKSRPAVPDQSPCLLPGFQVLNDFLAYHVLIPEVYLIVSSFFLQTPLTELTDGPRESLDSMLQWLLQKYHQQEVLQVGLCTEGALMLLGMIKAIMSQPPAGSGDRAWERTFPRSILQFLGLVQRSYPQDPAWRTPDFLQTLAIITFPLEVQKEPVSETSGNTSSPGTSPEPNSPAEEFQDSFKSHPARRQLREFMQILLRELLLRVSSPKQWFPLEVLLEASPDGVTSQQKRDFQSEVLLCAMDIFYIKRQGSMPTLRGSTEPQANPEAAAVPSLASISYFTQKLVEKLYSGMFSADPRHILLFIIEHIVVVIESPSSQRDTVMSALYSSLNKVVLHCLSKPQQSLSECLGLLRILDFLQEHWDIIFATYNSNVSFLLCLMHCLLLLNTRSYPEGFGLEPKPRITPYHQVFLSPSEEVKDRKEEGLPSLSDVQHNIQKSVRTLWQQLVAQRRQTLEDAFKIDLSVKAGESEVKIEEVTPLWEETMLRTWQHYLASEKKSLASRSSVTYHSKVTSWSGSLSSAMRLMPGRQAKDPECRAEVSLVGGDISGISKPGCGISTLLSATCNQILRSLSV</sequence>
<proteinExistence type="predicted"/>
<organism evidence="3 4">
    <name type="scientific">Myodes glareolus</name>
    <name type="common">Bank vole</name>
    <name type="synonym">Clethrionomys glareolus</name>
    <dbReference type="NCBI Taxonomy" id="447135"/>
    <lineage>
        <taxon>Eukaryota</taxon>
        <taxon>Metazoa</taxon>
        <taxon>Chordata</taxon>
        <taxon>Craniata</taxon>
        <taxon>Vertebrata</taxon>
        <taxon>Euteleostomi</taxon>
        <taxon>Mammalia</taxon>
        <taxon>Eutheria</taxon>
        <taxon>Euarchontoglires</taxon>
        <taxon>Glires</taxon>
        <taxon>Rodentia</taxon>
        <taxon>Myomorpha</taxon>
        <taxon>Muroidea</taxon>
        <taxon>Cricetidae</taxon>
        <taxon>Arvicolinae</taxon>
        <taxon>Myodes</taxon>
    </lineage>
</organism>
<dbReference type="EMBL" id="JBBHLL010000243">
    <property type="protein sequence ID" value="KAK7808277.1"/>
    <property type="molecule type" value="Genomic_DNA"/>
</dbReference>
<reference evidence="3 4" key="1">
    <citation type="journal article" date="2023" name="bioRxiv">
        <title>Conserved and derived expression patterns and positive selection on dental genes reveal complex evolutionary context of ever-growing rodent molars.</title>
        <authorList>
            <person name="Calamari Z.T."/>
            <person name="Song A."/>
            <person name="Cohen E."/>
            <person name="Akter M."/>
            <person name="Roy R.D."/>
            <person name="Hallikas O."/>
            <person name="Christensen M.M."/>
            <person name="Li P."/>
            <person name="Marangoni P."/>
            <person name="Jernvall J."/>
            <person name="Klein O.D."/>
        </authorList>
    </citation>
    <scope>NUCLEOTIDE SEQUENCE [LARGE SCALE GENOMIC DNA]</scope>
    <source>
        <strain evidence="3">V071</strain>
    </source>
</reference>
<feature type="region of interest" description="Disordered" evidence="2">
    <location>
        <begin position="154"/>
        <end position="184"/>
    </location>
</feature>